<protein>
    <recommendedName>
        <fullName evidence="2">DUF8094 domain-containing protein</fullName>
    </recommendedName>
</protein>
<dbReference type="AlphaFoldDB" id="A0A261F003"/>
<accession>A0A261F003</accession>
<proteinExistence type="predicted"/>
<feature type="domain" description="DUF8094" evidence="2">
    <location>
        <begin position="58"/>
        <end position="337"/>
    </location>
</feature>
<gene>
    <name evidence="3" type="ORF">PSRA_0626</name>
</gene>
<keyword evidence="4" id="KW-1185">Reference proteome</keyword>
<reference evidence="3 4" key="1">
    <citation type="journal article" date="2017" name="BMC Genomics">
        <title>Comparative genomic and phylogenomic analyses of the Bifidobacteriaceae family.</title>
        <authorList>
            <person name="Lugli G.A."/>
            <person name="Milani C."/>
            <person name="Turroni F."/>
            <person name="Duranti S."/>
            <person name="Mancabelli L."/>
            <person name="Mangifesta M."/>
            <person name="Ferrario C."/>
            <person name="Modesto M."/>
            <person name="Mattarelli P."/>
            <person name="Jiri K."/>
            <person name="van Sinderen D."/>
            <person name="Ventura M."/>
        </authorList>
    </citation>
    <scope>NUCLEOTIDE SEQUENCE [LARGE SCALE GENOMIC DNA]</scope>
    <source>
        <strain evidence="3 4">DSM 24742</strain>
    </source>
</reference>
<evidence type="ECO:0000256" key="1">
    <source>
        <dbReference type="SAM" id="SignalP"/>
    </source>
</evidence>
<feature type="signal peptide" evidence="1">
    <location>
        <begin position="1"/>
        <end position="29"/>
    </location>
</feature>
<feature type="chain" id="PRO_5012469805" description="DUF8094 domain-containing protein" evidence="1">
    <location>
        <begin position="30"/>
        <end position="350"/>
    </location>
</feature>
<evidence type="ECO:0000313" key="4">
    <source>
        <dbReference type="Proteomes" id="UP000216725"/>
    </source>
</evidence>
<evidence type="ECO:0000313" key="3">
    <source>
        <dbReference type="EMBL" id="OZG52437.1"/>
    </source>
</evidence>
<dbReference type="RefSeq" id="WP_094660448.1">
    <property type="nucleotide sequence ID" value="NZ_MWWR01000004.1"/>
</dbReference>
<sequence>MKRMRIMRKGLAKRTVAALAAVVMLGSVAACSEPLPTVQSKLAEATGNGAAPANAVTVAVTDDQEAQIRARILDVVNTATQNHDASLLQQRVTGPELDVRTSELTVYAATGKQSDVTELPGEASQVNLPITDSWPRAIFTFTTTTSDQQSQRLLVMTQDSAHDDYKLWAVCPLFQNAVMPAFSVDGSELGSADDTGLAQTPKDALTQYADVLQNRDASQYANEFEDDQLRQNVKSVSDKIQQTFDASQVHFSQTETFALDDSQIEAMRTVDGGELVVGRINSVWTRQLDSNRQALPASDAERALFGGATATSSIEVTYVNMVALYVPPAGSSEQIRAVGAQRQPISVKAI</sequence>
<dbReference type="Proteomes" id="UP000216725">
    <property type="component" value="Unassembled WGS sequence"/>
</dbReference>
<dbReference type="Pfam" id="PF26366">
    <property type="entry name" value="DUF8094"/>
    <property type="match status" value="1"/>
</dbReference>
<dbReference type="InterPro" id="IPR058407">
    <property type="entry name" value="DUF8094"/>
</dbReference>
<keyword evidence="1" id="KW-0732">Signal</keyword>
<dbReference type="EMBL" id="MWWR01000004">
    <property type="protein sequence ID" value="OZG52437.1"/>
    <property type="molecule type" value="Genomic_DNA"/>
</dbReference>
<dbReference type="OrthoDB" id="3266092at2"/>
<comment type="caution">
    <text evidence="3">The sequence shown here is derived from an EMBL/GenBank/DDBJ whole genome shotgun (WGS) entry which is preliminary data.</text>
</comment>
<organism evidence="3 4">
    <name type="scientific">Pseudoscardovia radai</name>
    <dbReference type="NCBI Taxonomy" id="987066"/>
    <lineage>
        <taxon>Bacteria</taxon>
        <taxon>Bacillati</taxon>
        <taxon>Actinomycetota</taxon>
        <taxon>Actinomycetes</taxon>
        <taxon>Bifidobacteriales</taxon>
        <taxon>Bifidobacteriaceae</taxon>
        <taxon>Pseudoscardovia</taxon>
    </lineage>
</organism>
<evidence type="ECO:0000259" key="2">
    <source>
        <dbReference type="Pfam" id="PF26366"/>
    </source>
</evidence>
<name>A0A261F003_9BIFI</name>
<dbReference type="PROSITE" id="PS51257">
    <property type="entry name" value="PROKAR_LIPOPROTEIN"/>
    <property type="match status" value="1"/>
</dbReference>